<name>A0A381QPN6_9ZZZZ</name>
<evidence type="ECO:0000313" key="1">
    <source>
        <dbReference type="EMBL" id="SUZ81302.1"/>
    </source>
</evidence>
<proteinExistence type="predicted"/>
<reference evidence="1" key="1">
    <citation type="submission" date="2018-05" db="EMBL/GenBank/DDBJ databases">
        <authorList>
            <person name="Lanie J.A."/>
            <person name="Ng W.-L."/>
            <person name="Kazmierczak K.M."/>
            <person name="Andrzejewski T.M."/>
            <person name="Davidsen T.M."/>
            <person name="Wayne K.J."/>
            <person name="Tettelin H."/>
            <person name="Glass J.I."/>
            <person name="Rusch D."/>
            <person name="Podicherti R."/>
            <person name="Tsui H.-C.T."/>
            <person name="Winkler M.E."/>
        </authorList>
    </citation>
    <scope>NUCLEOTIDE SEQUENCE</scope>
</reference>
<gene>
    <name evidence="1" type="ORF">METZ01_LOCUS34156</name>
</gene>
<accession>A0A381QPN6</accession>
<sequence length="297" mass="34390">MAILTHQKQDNNLVTHFLRTIHYQSSTGNKPYGNTLNILSAIFEAAGQKHLLYLVKLRKLWFEEVDAFLAKNSYPRNISVLSQFTVNNNVIQECLKANSHTDILNALKKLNGETFKHLKQIKARLQKILKRTLSSEELEFLGQKLHFKPHQTILHLTVYDGGIAQALRFETEAYLRMFNRLLPELKLNNIQCHVGDLGQTQFDQQHVGLLAKDWHIVTPPEVHLRCSPAFLHRVSRGHAVLVLYVNSKEEMDLLKRTPGADWLLQNLHQKLPELRDVIQRIGFALKHELDLEQIRLR</sequence>
<organism evidence="1">
    <name type="scientific">marine metagenome</name>
    <dbReference type="NCBI Taxonomy" id="408172"/>
    <lineage>
        <taxon>unclassified sequences</taxon>
        <taxon>metagenomes</taxon>
        <taxon>ecological metagenomes</taxon>
    </lineage>
</organism>
<dbReference type="AlphaFoldDB" id="A0A381QPN6"/>
<feature type="non-terminal residue" evidence="1">
    <location>
        <position position="297"/>
    </location>
</feature>
<dbReference type="EMBL" id="UINC01001462">
    <property type="protein sequence ID" value="SUZ81302.1"/>
    <property type="molecule type" value="Genomic_DNA"/>
</dbReference>
<protein>
    <submittedName>
        <fullName evidence="1">Uncharacterized protein</fullName>
    </submittedName>
</protein>